<dbReference type="PANTHER" id="PTHR30443">
    <property type="entry name" value="INNER MEMBRANE PROTEIN"/>
    <property type="match status" value="1"/>
</dbReference>
<evidence type="ECO:0000313" key="10">
    <source>
        <dbReference type="Proteomes" id="UP000275394"/>
    </source>
</evidence>
<protein>
    <submittedName>
        <fullName evidence="9">Heptose-I-phosphate ethanolaminephosphotransferase</fullName>
    </submittedName>
</protein>
<feature type="transmembrane region" description="Helical" evidence="7">
    <location>
        <begin position="42"/>
        <end position="62"/>
    </location>
</feature>
<dbReference type="PANTHER" id="PTHR30443:SF2">
    <property type="entry name" value="PHOSPHOETHANOLAMINE TRANSFERASE EPTC"/>
    <property type="match status" value="1"/>
</dbReference>
<evidence type="ECO:0000313" key="9">
    <source>
        <dbReference type="EMBL" id="ROS01189.1"/>
    </source>
</evidence>
<evidence type="ECO:0000259" key="8">
    <source>
        <dbReference type="Pfam" id="PF00884"/>
    </source>
</evidence>
<sequence>MSKLLNPQQQTLMKTYGTLLAFFLLATIPYQACVFFSGQTSIGQFLTAIGLSAIWIIPVYFAPVITKPYCAIMGGLFTLLSALKLSYFMLYGTAITQSTLFIAFDSNSHEGSEFIISYLRWWIPLLTLGYIVVMTLLWRKIERPQGVKGERPYLIFSLIILLSFSLPIIHKGLKDGGTSAASFKRFHKRLGFATPFTIPTSYLAYRQQLSNMEALIDHADTVPPVKDLVDTEADKAKTVVLVIGESTDRHRMGLYGYSRNTNPELNKIKGQLDIFNNVYTARPYTIETLEQVLSFADERHPNLYMKQPTLIAMMKQAGYKTFWITNQQTLTQRNTMLTFFSQQADEQAYLNNNDKQNLASYDEKVLLPFKKALQDTAKKKLIVVHLLGTHRDYKYRYTAPFDHFQSKQGITTSVALNKDQVKTYNQYDNAVLYNDWLLSQLINDYKTTSPYGMLVYFSDHGEEVYDYRSYEGRDESNPSEYMYSIPFFVWRSPSWKAAHPADWHAYQDRLYSSQHFISTFSDMIGLRFKGQRFDRSLISPHYKPSEVLVGNPNAPSTLRDIRRQPLPG</sequence>
<evidence type="ECO:0000256" key="2">
    <source>
        <dbReference type="ARBA" id="ARBA00022475"/>
    </source>
</evidence>
<comment type="caution">
    <text evidence="9">The sequence shown here is derived from an EMBL/GenBank/DDBJ whole genome shotgun (WGS) entry which is preliminary data.</text>
</comment>
<keyword evidence="5 7" id="KW-1133">Transmembrane helix</keyword>
<keyword evidence="4 7" id="KW-0812">Transmembrane</keyword>
<dbReference type="GO" id="GO:0005886">
    <property type="term" value="C:plasma membrane"/>
    <property type="evidence" value="ECO:0007669"/>
    <property type="project" value="UniProtKB-SubCell"/>
</dbReference>
<dbReference type="Gene3D" id="3.40.720.10">
    <property type="entry name" value="Alkaline Phosphatase, subunit A"/>
    <property type="match status" value="1"/>
</dbReference>
<evidence type="ECO:0000256" key="3">
    <source>
        <dbReference type="ARBA" id="ARBA00022679"/>
    </source>
</evidence>
<feature type="transmembrane region" description="Helical" evidence="7">
    <location>
        <begin position="153"/>
        <end position="170"/>
    </location>
</feature>
<proteinExistence type="predicted"/>
<feature type="transmembrane region" description="Helical" evidence="7">
    <location>
        <begin position="121"/>
        <end position="141"/>
    </location>
</feature>
<keyword evidence="2" id="KW-1003">Cell membrane</keyword>
<evidence type="ECO:0000256" key="7">
    <source>
        <dbReference type="SAM" id="Phobius"/>
    </source>
</evidence>
<dbReference type="InterPro" id="IPR017850">
    <property type="entry name" value="Alkaline_phosphatase_core_sf"/>
</dbReference>
<accession>A0A3N2DNG3</accession>
<feature type="transmembrane region" description="Helical" evidence="7">
    <location>
        <begin position="12"/>
        <end position="30"/>
    </location>
</feature>
<evidence type="ECO:0000256" key="5">
    <source>
        <dbReference type="ARBA" id="ARBA00022989"/>
    </source>
</evidence>
<dbReference type="Proteomes" id="UP000275394">
    <property type="component" value="Unassembled WGS sequence"/>
</dbReference>
<dbReference type="InterPro" id="IPR058130">
    <property type="entry name" value="PEA_transf_C"/>
</dbReference>
<organism evidence="9 10">
    <name type="scientific">Sinobacterium caligoides</name>
    <dbReference type="NCBI Taxonomy" id="933926"/>
    <lineage>
        <taxon>Bacteria</taxon>
        <taxon>Pseudomonadati</taxon>
        <taxon>Pseudomonadota</taxon>
        <taxon>Gammaproteobacteria</taxon>
        <taxon>Cellvibrionales</taxon>
        <taxon>Spongiibacteraceae</taxon>
        <taxon>Sinobacterium</taxon>
    </lineage>
</organism>
<keyword evidence="10" id="KW-1185">Reference proteome</keyword>
<feature type="domain" description="Sulfatase N-terminal" evidence="8">
    <location>
        <begin position="237"/>
        <end position="525"/>
    </location>
</feature>
<gene>
    <name evidence="9" type="ORF">EDC56_1617</name>
</gene>
<dbReference type="CDD" id="cd16017">
    <property type="entry name" value="LptA"/>
    <property type="match status" value="1"/>
</dbReference>
<dbReference type="EMBL" id="RKHR01000004">
    <property type="protein sequence ID" value="ROS01189.1"/>
    <property type="molecule type" value="Genomic_DNA"/>
</dbReference>
<dbReference type="RefSeq" id="WP_162844125.1">
    <property type="nucleotide sequence ID" value="NZ_RKHR01000004.1"/>
</dbReference>
<dbReference type="GO" id="GO:0016776">
    <property type="term" value="F:phosphotransferase activity, phosphate group as acceptor"/>
    <property type="evidence" value="ECO:0007669"/>
    <property type="project" value="TreeGrafter"/>
</dbReference>
<dbReference type="Pfam" id="PF00884">
    <property type="entry name" value="Sulfatase"/>
    <property type="match status" value="1"/>
</dbReference>
<evidence type="ECO:0000256" key="4">
    <source>
        <dbReference type="ARBA" id="ARBA00022692"/>
    </source>
</evidence>
<evidence type="ECO:0000256" key="6">
    <source>
        <dbReference type="ARBA" id="ARBA00023136"/>
    </source>
</evidence>
<evidence type="ECO:0000256" key="1">
    <source>
        <dbReference type="ARBA" id="ARBA00004651"/>
    </source>
</evidence>
<dbReference type="AlphaFoldDB" id="A0A3N2DNG3"/>
<keyword evidence="3 9" id="KW-0808">Transferase</keyword>
<name>A0A3N2DNG3_9GAMM</name>
<dbReference type="InterPro" id="IPR000917">
    <property type="entry name" value="Sulfatase_N"/>
</dbReference>
<dbReference type="InterPro" id="IPR040423">
    <property type="entry name" value="PEA_transferase"/>
</dbReference>
<dbReference type="GO" id="GO:0009244">
    <property type="term" value="P:lipopolysaccharide core region biosynthetic process"/>
    <property type="evidence" value="ECO:0007669"/>
    <property type="project" value="TreeGrafter"/>
</dbReference>
<keyword evidence="6 7" id="KW-0472">Membrane</keyword>
<dbReference type="SUPFAM" id="SSF53649">
    <property type="entry name" value="Alkaline phosphatase-like"/>
    <property type="match status" value="1"/>
</dbReference>
<comment type="subcellular location">
    <subcellularLocation>
        <location evidence="1">Cell membrane</location>
        <topology evidence="1">Multi-pass membrane protein</topology>
    </subcellularLocation>
</comment>
<reference evidence="9 10" key="1">
    <citation type="submission" date="2018-11" db="EMBL/GenBank/DDBJ databases">
        <title>Genomic Encyclopedia of Type Strains, Phase IV (KMG-IV): sequencing the most valuable type-strain genomes for metagenomic binning, comparative biology and taxonomic classification.</title>
        <authorList>
            <person name="Goeker M."/>
        </authorList>
    </citation>
    <scope>NUCLEOTIDE SEQUENCE [LARGE SCALE GENOMIC DNA]</scope>
    <source>
        <strain evidence="9 10">DSM 100316</strain>
    </source>
</reference>
<dbReference type="NCBIfam" id="NF007933">
    <property type="entry name" value="PRK10649.1"/>
    <property type="match status" value="1"/>
</dbReference>